<evidence type="ECO:0000256" key="6">
    <source>
        <dbReference type="RuleBase" id="RU361144"/>
    </source>
</evidence>
<dbReference type="RefSeq" id="XP_017782037.1">
    <property type="nucleotide sequence ID" value="XM_017926548.1"/>
</dbReference>
<gene>
    <name evidence="9" type="primary">LOC108566579</name>
</gene>
<dbReference type="PANTHER" id="PTHR10514:SF27">
    <property type="entry name" value="ANGIOTENSIN-CONVERTING ENZYME"/>
    <property type="match status" value="1"/>
</dbReference>
<keyword evidence="6" id="KW-0482">Metalloprotease</keyword>
<evidence type="ECO:0000256" key="2">
    <source>
        <dbReference type="ARBA" id="ARBA00022729"/>
    </source>
</evidence>
<keyword evidence="6" id="KW-0862">Zinc</keyword>
<keyword evidence="3 5" id="KW-1015">Disulfide bond</keyword>
<evidence type="ECO:0000256" key="5">
    <source>
        <dbReference type="PROSITE-ProRule" id="PRU01355"/>
    </source>
</evidence>
<evidence type="ECO:0000313" key="9">
    <source>
        <dbReference type="RefSeq" id="XP_017782037.1"/>
    </source>
</evidence>
<dbReference type="CDD" id="cd06461">
    <property type="entry name" value="M2_ACE"/>
    <property type="match status" value="3"/>
</dbReference>
<dbReference type="EC" id="3.4.-.-" evidence="6"/>
<sequence length="1813" mass="210473">MGICWQVFLVIGCISVAKSNALPKTPEELEDFLYDEYEKKASKIFYDQALADWNYATDITNKNSDLVTEQTLITAKFEKDVFNEWFKDAKLDEFKNESVKRQLKFLKIVGDAALDETELTKYTKVMNNMTETYSTAKICPFKKQKCDIDKEGLSLEPGIESIMSKSNDVDELLYFWTKWRNATGTQLVSPFKVYVNYSKKIGERNGFNDKGAMWRGSYDYESDEEFMNSMDKLWKEVEPLYNKLHGYVRQKLVKKYGKEVMGDDDLIPAHLLGNMWGQSWINLADLTRPYPSASKIDVTKALQEQKYTVEKMFEKSNEFYMSLGLPTNEMSYGKDAMIEKPKDKEVLCHASAWDFSDKKTFRIKMCTEVNYEDFVTIHHEMGHIQYYIQYKDQPTSFRSGANPGFHEAVGDTIALSVSTPKHLKAIDLLDKNYKESEEATINAQMDMALERLAFLPFGLIVDKWRWEVFSGSVKPNEWNKRWWELRTKYQKLKSPTERQESDLDPAAKYHVIADSQYINYFIAHILEFQLYRGLCITALEYDPKNKESKPLHNCDFYNNKEVGKKLKAGLSLGLSQNWKQALKAMTGEENLSSKAILEYFEPLIKYLDQNKEHTTEELVDYIKGDYEKKASEMCTAQNNADWNYNTDITEKNNELATQQTLAYAKFEKEQYNEWFKNANADEVTDPAIKRQLKYLKVVGKAALEENKLEQYTKTVNEMSGVYSTAKICPFDNQKCDIKTQGLSLEPGIESIMSTSKNEKELLYAWSAWRDATGMKLHKQFQTYVDLSNEIGKANNFKDKGEMWRNSYDYKSDKDFVDSMDKLWTEVEPLYNKLHGYVREILLKKYGKEVMGDDNLIPAHLLGNMWGQSWINLADLTRPYPSASKIDVTKALQEQKYTVEKMFEKSNEFYMSLGLPTNEMSYGKDAMIVKPQDREVLCHASAWDFCDKKTYRIKMCTEVNYEDFITIHHEMGHIQYFIQYKNQSISFRDGANPGFHEAVGDTIALSVSTPKHLKAIELLDKNYKESEEATINAQMDMALERLAFLPFGLIVDKWRWEVFSGDVKPDKWNKRWWELRSKYQKLKPPTDRPEINLDPASKYHVVGDSQYINYFVAHILEFQLYRGLCITAGEYDPNNKESKPLHNCDFYKNQEVGKKLKAGLSLGLSQNWKEALKAMTGEEDLSSKAILEYFEPLIKYLDQDKEHSTEELVEYIKGDYEKKASEMCTAQNNADWNYNTDITEKNNELATQQTLAYAKFEKEQYNEWFKNANADEVTDPAIKRQLKYLKVVGKAALEENKLEQYTKTVNEMSGVYSTAKICPFDNQKCDIKTEGLSLEPGIESIMSTSKNEKELLYAWSAWRDATGMNLRKQFQTYVDLSNEIGKANNFKDKGEMWRSSYDYKSDKDFVDSMDKLWTKVQPLYNKLHRYVRQKLMDKHGKNVMGDDDLIPAHLLGNMWGQSWINLAELTRPYPSASKIDVTKALQEKEYTVEKMFEKSNEFYMSLGLPTNEMSYGKDAMIVKPQDREVLCHASAWDFCDKKTYRIKMCTEVNYEDFITIHHEMGHIQYFIQYKNQPISFRDGANPGFHEAVGDTIALSVSTPKHLKAIELLDENYKESEEATINAQMDMALERLAFLPFGLIVDKWRWEVFSGDVKPDKWNNRWWELRSKYQKLKPPTDRSEKYLDPAAKYHVVGDSQYINYFVAHILEFQLYRGLCITAGEYDPNNKKSKPLHNCDFYKNQEVGKKLKAGLSLGLSQNWKEALKAMTGEEDLSADAILEYFEPLDNYLTKILKNGSSPIGSTFSVCLLSLLLVLFR</sequence>
<dbReference type="Proteomes" id="UP000695000">
    <property type="component" value="Unplaced"/>
</dbReference>
<feature type="chain" id="PRO_5046843595" description="Angiotensin-converting enzyme" evidence="7">
    <location>
        <begin position="22"/>
        <end position="1813"/>
    </location>
</feature>
<comment type="caution">
    <text evidence="5">Lacks conserved residue(s) required for the propagation of feature annotation.</text>
</comment>
<dbReference type="Pfam" id="PF01401">
    <property type="entry name" value="Peptidase_M2"/>
    <property type="match status" value="3"/>
</dbReference>
<comment type="similarity">
    <text evidence="1 5 6">Belongs to the peptidase M2 family.</text>
</comment>
<keyword evidence="8" id="KW-1185">Reference proteome</keyword>
<keyword evidence="6" id="KW-0121">Carboxypeptidase</keyword>
<feature type="disulfide bond" evidence="5">
    <location>
        <begin position="348"/>
        <end position="366"/>
    </location>
</feature>
<keyword evidence="6" id="KW-0378">Hydrolase</keyword>
<keyword evidence="4 6" id="KW-0325">Glycoprotein</keyword>
<dbReference type="PANTHER" id="PTHR10514">
    <property type="entry name" value="ANGIOTENSIN-CONVERTING ENZYME"/>
    <property type="match status" value="1"/>
</dbReference>
<dbReference type="InterPro" id="IPR001548">
    <property type="entry name" value="Peptidase_M2"/>
</dbReference>
<evidence type="ECO:0000256" key="3">
    <source>
        <dbReference type="ARBA" id="ARBA00023157"/>
    </source>
</evidence>
<dbReference type="PRINTS" id="PR00791">
    <property type="entry name" value="PEPDIPTASEA"/>
</dbReference>
<feature type="disulfide bond" evidence="5">
    <location>
        <begin position="937"/>
        <end position="955"/>
    </location>
</feature>
<evidence type="ECO:0000256" key="7">
    <source>
        <dbReference type="SAM" id="SignalP"/>
    </source>
</evidence>
<evidence type="ECO:0000256" key="4">
    <source>
        <dbReference type="ARBA" id="ARBA00023180"/>
    </source>
</evidence>
<accession>A0ABM1N5D7</accession>
<keyword evidence="2 7" id="KW-0732">Signal</keyword>
<protein>
    <recommendedName>
        <fullName evidence="6">Angiotensin-converting enzyme</fullName>
        <ecNumber evidence="6">3.4.-.-</ecNumber>
    </recommendedName>
</protein>
<feature type="disulfide bond" evidence="5">
    <location>
        <begin position="1526"/>
        <end position="1544"/>
    </location>
</feature>
<proteinExistence type="inferred from homology"/>
<keyword evidence="6" id="KW-0645">Protease</keyword>
<reference evidence="9" key="1">
    <citation type="submission" date="2025-08" db="UniProtKB">
        <authorList>
            <consortium name="RefSeq"/>
        </authorList>
    </citation>
    <scope>IDENTIFICATION</scope>
    <source>
        <tissue evidence="9">Whole Larva</tissue>
    </source>
</reference>
<dbReference type="SUPFAM" id="SSF55486">
    <property type="entry name" value="Metalloproteases ('zincins'), catalytic domain"/>
    <property type="match status" value="3"/>
</dbReference>
<evidence type="ECO:0000256" key="1">
    <source>
        <dbReference type="ARBA" id="ARBA00008139"/>
    </source>
</evidence>
<organism evidence="8 9">
    <name type="scientific">Nicrophorus vespilloides</name>
    <name type="common">Boreal carrion beetle</name>
    <dbReference type="NCBI Taxonomy" id="110193"/>
    <lineage>
        <taxon>Eukaryota</taxon>
        <taxon>Metazoa</taxon>
        <taxon>Ecdysozoa</taxon>
        <taxon>Arthropoda</taxon>
        <taxon>Hexapoda</taxon>
        <taxon>Insecta</taxon>
        <taxon>Pterygota</taxon>
        <taxon>Neoptera</taxon>
        <taxon>Endopterygota</taxon>
        <taxon>Coleoptera</taxon>
        <taxon>Polyphaga</taxon>
        <taxon>Staphyliniformia</taxon>
        <taxon>Silphidae</taxon>
        <taxon>Nicrophorinae</taxon>
        <taxon>Nicrophorus</taxon>
    </lineage>
</organism>
<dbReference type="GeneID" id="108566579"/>
<keyword evidence="6" id="KW-0479">Metal-binding</keyword>
<feature type="signal peptide" evidence="7">
    <location>
        <begin position="1"/>
        <end position="21"/>
    </location>
</feature>
<name>A0ABM1N5D7_NICVS</name>
<dbReference type="Gene3D" id="1.10.1370.30">
    <property type="match status" value="6"/>
</dbReference>
<evidence type="ECO:0000313" key="8">
    <source>
        <dbReference type="Proteomes" id="UP000695000"/>
    </source>
</evidence>
<dbReference type="PROSITE" id="PS52011">
    <property type="entry name" value="PEPTIDASE_M2"/>
    <property type="match status" value="3"/>
</dbReference>